<evidence type="ECO:0000313" key="8">
    <source>
        <dbReference type="Proteomes" id="UP000054454"/>
    </source>
</evidence>
<evidence type="ECO:0000256" key="6">
    <source>
        <dbReference type="SAM" id="Phobius"/>
    </source>
</evidence>
<keyword evidence="5 6" id="KW-0472">Membrane</keyword>
<comment type="similarity">
    <text evidence="2">Belongs to the cornichon family.</text>
</comment>
<feature type="transmembrane region" description="Helical" evidence="6">
    <location>
        <begin position="7"/>
        <end position="29"/>
    </location>
</feature>
<gene>
    <name evidence="7" type="ORF">T552_00572</name>
</gene>
<name>A0A0W4ZR58_PNEC8</name>
<evidence type="ECO:0000313" key="7">
    <source>
        <dbReference type="EMBL" id="KTW30861.1"/>
    </source>
</evidence>
<dbReference type="GO" id="GO:0016192">
    <property type="term" value="P:vesicle-mediated transport"/>
    <property type="evidence" value="ECO:0007669"/>
    <property type="project" value="InterPro"/>
</dbReference>
<dbReference type="Pfam" id="PF03311">
    <property type="entry name" value="Cornichon"/>
    <property type="match status" value="1"/>
</dbReference>
<evidence type="ECO:0000256" key="1">
    <source>
        <dbReference type="ARBA" id="ARBA00004141"/>
    </source>
</evidence>
<evidence type="ECO:0008006" key="9">
    <source>
        <dbReference type="Google" id="ProtNLM"/>
    </source>
</evidence>
<organism evidence="7 8">
    <name type="scientific">Pneumocystis carinii (strain B80)</name>
    <name type="common">Rat pneumocystis pneumonia agent</name>
    <name type="synonym">Pneumocystis carinii f. sp. carinii</name>
    <dbReference type="NCBI Taxonomy" id="1408658"/>
    <lineage>
        <taxon>Eukaryota</taxon>
        <taxon>Fungi</taxon>
        <taxon>Dikarya</taxon>
        <taxon>Ascomycota</taxon>
        <taxon>Taphrinomycotina</taxon>
        <taxon>Pneumocystomycetes</taxon>
        <taxon>Pneumocystaceae</taxon>
        <taxon>Pneumocystis</taxon>
    </lineage>
</organism>
<keyword evidence="8" id="KW-1185">Reference proteome</keyword>
<dbReference type="GeneID" id="28935387"/>
<evidence type="ECO:0000256" key="5">
    <source>
        <dbReference type="ARBA" id="ARBA00023136"/>
    </source>
</evidence>
<evidence type="ECO:0000256" key="2">
    <source>
        <dbReference type="ARBA" id="ARBA00010095"/>
    </source>
</evidence>
<dbReference type="PANTHER" id="PTHR12290">
    <property type="entry name" value="CORNICHON-RELATED"/>
    <property type="match status" value="1"/>
</dbReference>
<comment type="caution">
    <text evidence="7">The sequence shown here is derived from an EMBL/GenBank/DDBJ whole genome shotgun (WGS) entry which is preliminary data.</text>
</comment>
<dbReference type="RefSeq" id="XP_018227457.1">
    <property type="nucleotide sequence ID" value="XM_018369185.1"/>
</dbReference>
<dbReference type="PROSITE" id="PS01340">
    <property type="entry name" value="CORNICHON"/>
    <property type="match status" value="1"/>
</dbReference>
<keyword evidence="3 6" id="KW-0812">Transmembrane</keyword>
<dbReference type="VEuPathDB" id="FungiDB:T552_00572"/>
<evidence type="ECO:0000256" key="4">
    <source>
        <dbReference type="ARBA" id="ARBA00022989"/>
    </source>
</evidence>
<reference evidence="8" key="1">
    <citation type="journal article" date="2016" name="Nat. Commun.">
        <title>Genome analysis of three Pneumocystis species reveals adaptation mechanisms to life exclusively in mammalian hosts.</title>
        <authorList>
            <person name="Ma L."/>
            <person name="Chen Z."/>
            <person name="Huang D.W."/>
            <person name="Kutty G."/>
            <person name="Ishihara M."/>
            <person name="Wang H."/>
            <person name="Abouelleil A."/>
            <person name="Bishop L."/>
            <person name="Davey E."/>
            <person name="Deng R."/>
            <person name="Deng X."/>
            <person name="Fan L."/>
            <person name="Fantoni G."/>
            <person name="Fitzgerald M."/>
            <person name="Gogineni E."/>
            <person name="Goldberg J.M."/>
            <person name="Handley G."/>
            <person name="Hu X."/>
            <person name="Huber C."/>
            <person name="Jiao X."/>
            <person name="Jones K."/>
            <person name="Levin J.Z."/>
            <person name="Liu Y."/>
            <person name="Macdonald P."/>
            <person name="Melnikov A."/>
            <person name="Raley C."/>
            <person name="Sassi M."/>
            <person name="Sherman B.T."/>
            <person name="Song X."/>
            <person name="Sykes S."/>
            <person name="Tran B."/>
            <person name="Walsh L."/>
            <person name="Xia Y."/>
            <person name="Yang J."/>
            <person name="Young S."/>
            <person name="Zeng Q."/>
            <person name="Zheng X."/>
            <person name="Stephens R."/>
            <person name="Nusbaum C."/>
            <person name="Birren B.W."/>
            <person name="Azadi P."/>
            <person name="Lempicki R.A."/>
            <person name="Cuomo C.A."/>
            <person name="Kovacs J.A."/>
        </authorList>
    </citation>
    <scope>NUCLEOTIDE SEQUENCE [LARGE SCALE GENOMIC DNA]</scope>
    <source>
        <strain evidence="8">B80</strain>
    </source>
</reference>
<dbReference type="InterPro" id="IPR033466">
    <property type="entry name" value="Cornichon_conserved"/>
</dbReference>
<dbReference type="InterPro" id="IPR003377">
    <property type="entry name" value="Cornichon"/>
</dbReference>
<feature type="transmembrane region" description="Helical" evidence="6">
    <location>
        <begin position="49"/>
        <end position="66"/>
    </location>
</feature>
<protein>
    <recommendedName>
        <fullName evidence="9">ER-derived vesicles protein ERV14</fullName>
    </recommendedName>
</protein>
<evidence type="ECO:0000256" key="3">
    <source>
        <dbReference type="ARBA" id="ARBA00022692"/>
    </source>
</evidence>
<dbReference type="OrthoDB" id="434393at2759"/>
<dbReference type="Proteomes" id="UP000054454">
    <property type="component" value="Unassembled WGS sequence"/>
</dbReference>
<dbReference type="AlphaFoldDB" id="A0A0W4ZR58"/>
<sequence>MSASAWLYLLTIITNSINLFIQVFFTIMYSDLECDYINPIDLCNKLNMYILPEAIIHAFSTLLFLFSRHWLPFMLNLPLLAYNINKIVTNQYTLDATEIFRTLGRHKKESFIKLAIYLLFFFFYLYSMISTLILNSP</sequence>
<dbReference type="EMBL" id="LFVZ01000002">
    <property type="protein sequence ID" value="KTW30861.1"/>
    <property type="molecule type" value="Genomic_DNA"/>
</dbReference>
<comment type="subcellular location">
    <subcellularLocation>
        <location evidence="1">Membrane</location>
        <topology evidence="1">Multi-pass membrane protein</topology>
    </subcellularLocation>
</comment>
<keyword evidence="4 6" id="KW-1133">Transmembrane helix</keyword>
<dbReference type="SMART" id="SM01398">
    <property type="entry name" value="Cornichon"/>
    <property type="match status" value="1"/>
</dbReference>
<feature type="transmembrane region" description="Helical" evidence="6">
    <location>
        <begin position="114"/>
        <end position="134"/>
    </location>
</feature>
<dbReference type="GO" id="GO:0016020">
    <property type="term" value="C:membrane"/>
    <property type="evidence" value="ECO:0007669"/>
    <property type="project" value="UniProtKB-SubCell"/>
</dbReference>
<proteinExistence type="inferred from homology"/>
<accession>A0A0W4ZR58</accession>